<dbReference type="SUPFAM" id="SSF53098">
    <property type="entry name" value="Ribonuclease H-like"/>
    <property type="match status" value="1"/>
</dbReference>
<dbReference type="WBParaSite" id="SVE_0353700.1">
    <property type="protein sequence ID" value="SVE_0353700.1"/>
    <property type="gene ID" value="SVE_0353700"/>
</dbReference>
<name>A0A0K0F402_STRVS</name>
<protein>
    <submittedName>
        <fullName evidence="2">RNase H domain-containing protein</fullName>
    </submittedName>
</protein>
<evidence type="ECO:0000313" key="2">
    <source>
        <dbReference type="WBParaSite" id="SVE_0353700.1"/>
    </source>
</evidence>
<sequence>MYNSILYSKHFNSLKKFVVVLQNNIRFVKFSTISYCDTTLRKESPLNHVEISVLNYNTNLRWEKGKYVVNWPSYCQYNAIGNGLHTKKYHSENHRYYLSGLIYVMIRAIYNLKLDNIRIVTDSRYLKHIIDKKLDFHEKNNFVQYRDGVKEKKRNGDLFKIICMLRKKIELSCVVEDLVDEMGRNKPTMDVVKYYNNTKLDEEEAIKRYENLVEGKRNLWHYLDCGNIVSSKKSYPIFDEPHFKAELKSASNHAPLYYVGGVLVDKNDKEYLAKFVFQSFKDRICVTETVSQSQLNITLVKLIGIINCLEYLINLGKREAIIVHDLQFFSYGMRHGWYNMNGEEIGYKDYYLEIVELLSKINVDFIYYDIINSTPSFSFFKSLSAAFYGDDFDMISYE</sequence>
<accession>A0A0K0F402</accession>
<keyword evidence="1" id="KW-1185">Reference proteome</keyword>
<reference evidence="1" key="1">
    <citation type="submission" date="2014-07" db="EMBL/GenBank/DDBJ databases">
        <authorList>
            <person name="Martin A.A"/>
            <person name="De Silva N."/>
        </authorList>
    </citation>
    <scope>NUCLEOTIDE SEQUENCE</scope>
</reference>
<dbReference type="InterPro" id="IPR012337">
    <property type="entry name" value="RNaseH-like_sf"/>
</dbReference>
<proteinExistence type="predicted"/>
<dbReference type="Proteomes" id="UP000035680">
    <property type="component" value="Unassembled WGS sequence"/>
</dbReference>
<organism evidence="1 2">
    <name type="scientific">Strongyloides venezuelensis</name>
    <name type="common">Threadworm</name>
    <dbReference type="NCBI Taxonomy" id="75913"/>
    <lineage>
        <taxon>Eukaryota</taxon>
        <taxon>Metazoa</taxon>
        <taxon>Ecdysozoa</taxon>
        <taxon>Nematoda</taxon>
        <taxon>Chromadorea</taxon>
        <taxon>Rhabditida</taxon>
        <taxon>Tylenchina</taxon>
        <taxon>Panagrolaimomorpha</taxon>
        <taxon>Strongyloidoidea</taxon>
        <taxon>Strongyloididae</taxon>
        <taxon>Strongyloides</taxon>
    </lineage>
</organism>
<reference evidence="2" key="2">
    <citation type="submission" date="2015-08" db="UniProtKB">
        <authorList>
            <consortium name="WormBaseParasite"/>
        </authorList>
    </citation>
    <scope>IDENTIFICATION</scope>
</reference>
<dbReference type="AlphaFoldDB" id="A0A0K0F402"/>
<evidence type="ECO:0000313" key="1">
    <source>
        <dbReference type="Proteomes" id="UP000035680"/>
    </source>
</evidence>